<dbReference type="RefSeq" id="WP_088120015.1">
    <property type="nucleotide sequence ID" value="NZ_NFDL01000080.1"/>
</dbReference>
<evidence type="ECO:0000313" key="1">
    <source>
        <dbReference type="EMBL" id="OTY40659.1"/>
    </source>
</evidence>
<gene>
    <name evidence="1" type="ORF">BK742_19745</name>
</gene>
<dbReference type="AlphaFoldDB" id="A0A243B6S8"/>
<dbReference type="Proteomes" id="UP000195089">
    <property type="component" value="Unassembled WGS sequence"/>
</dbReference>
<dbReference type="EMBL" id="NFDL01000080">
    <property type="protein sequence ID" value="OTY40659.1"/>
    <property type="molecule type" value="Genomic_DNA"/>
</dbReference>
<dbReference type="SUPFAM" id="SSF53756">
    <property type="entry name" value="UDP-Glycosyltransferase/glycogen phosphorylase"/>
    <property type="match status" value="1"/>
</dbReference>
<reference evidence="1 2" key="1">
    <citation type="submission" date="2016-10" db="EMBL/GenBank/DDBJ databases">
        <title>Comparative genomics of Bacillus thuringiensis reveals a path to pathogens against multiple invertebrate hosts.</title>
        <authorList>
            <person name="Zheng J."/>
            <person name="Gao Q."/>
            <person name="Liu H."/>
            <person name="Peng D."/>
            <person name="Ruan L."/>
            <person name="Sun M."/>
        </authorList>
    </citation>
    <scope>NUCLEOTIDE SEQUENCE [LARGE SCALE GENOMIC DNA]</scope>
    <source>
        <strain evidence="1">BGSC 4BX1</strain>
    </source>
</reference>
<sequence length="398" mass="46783">MKRVLVNSYWYYPENTARAFQVRGIVNALLKDGYKVELIIPYSELYKDLSELETEKLTIHQVKPGFILHRSKNRWDINRNILNEQRNNFLNKLLKKAYDYLVWPDRTIEWAINAYRYIKKRKLYNNCEAIITVGLPVSTHIIGHLLKKKYPSINWIADYGDPFSYNPDRLIRKHDSFFETKILNNVDSIVIPTSNAIECYTNLGVNKSKIKVIPQLFEEEIRESNYEIDSDKFNIMYAGSFYKGIRSPVEFIRALKLSYEKNEKIFFHYFGNVTALEEFLKVEGIDVEELPIRINGFKDRSEIIGIMKKMDALINLNNESTSQIPSKIIDYLYTEKLILNIGSKLNDTFENVDNQKEKIANKLVEISLSGVVFDYSELKKVYSYEYNSKRYVDLVNNK</sequence>
<proteinExistence type="predicted"/>
<dbReference type="Gene3D" id="3.40.50.2000">
    <property type="entry name" value="Glycogen Phosphorylase B"/>
    <property type="match status" value="1"/>
</dbReference>
<evidence type="ECO:0000313" key="2">
    <source>
        <dbReference type="Proteomes" id="UP000195089"/>
    </source>
</evidence>
<name>A0A243B6S8_BACTU</name>
<comment type="caution">
    <text evidence="1">The sequence shown here is derived from an EMBL/GenBank/DDBJ whole genome shotgun (WGS) entry which is preliminary data.</text>
</comment>
<accession>A0A243B6S8</accession>
<organism evidence="1 2">
    <name type="scientific">Bacillus thuringiensis serovar pingluonsis</name>
    <dbReference type="NCBI Taxonomy" id="180881"/>
    <lineage>
        <taxon>Bacteria</taxon>
        <taxon>Bacillati</taxon>
        <taxon>Bacillota</taxon>
        <taxon>Bacilli</taxon>
        <taxon>Bacillales</taxon>
        <taxon>Bacillaceae</taxon>
        <taxon>Bacillus</taxon>
        <taxon>Bacillus cereus group</taxon>
    </lineage>
</organism>
<protein>
    <submittedName>
        <fullName evidence="1">Transporter</fullName>
    </submittedName>
</protein>